<evidence type="ECO:0008006" key="4">
    <source>
        <dbReference type="Google" id="ProtNLM"/>
    </source>
</evidence>
<accession>A0A120AH51</accession>
<evidence type="ECO:0000256" key="1">
    <source>
        <dbReference type="SAM" id="Phobius"/>
    </source>
</evidence>
<keyword evidence="1" id="KW-1133">Transmembrane helix</keyword>
<keyword evidence="1" id="KW-0812">Transmembrane</keyword>
<proteinExistence type="predicted"/>
<dbReference type="OrthoDB" id="67304at2"/>
<name>A0A120AH51_9GAMM</name>
<evidence type="ECO:0000313" key="2">
    <source>
        <dbReference type="EMBL" id="KWS05600.1"/>
    </source>
</evidence>
<evidence type="ECO:0000313" key="3">
    <source>
        <dbReference type="Proteomes" id="UP000023435"/>
    </source>
</evidence>
<dbReference type="AlphaFoldDB" id="A0A120AH51"/>
<dbReference type="EMBL" id="JAJA02000001">
    <property type="protein sequence ID" value="KWS05600.1"/>
    <property type="molecule type" value="Genomic_DNA"/>
</dbReference>
<keyword evidence="3" id="KW-1185">Reference proteome</keyword>
<dbReference type="Proteomes" id="UP000023435">
    <property type="component" value="Unassembled WGS sequence"/>
</dbReference>
<dbReference type="RefSeq" id="WP_036105746.1">
    <property type="nucleotide sequence ID" value="NZ_JAJA02000001.1"/>
</dbReference>
<keyword evidence="1" id="KW-0472">Membrane</keyword>
<reference evidence="2 3" key="1">
    <citation type="journal article" date="2014" name="Genome Announc.">
        <title>Draft Genome Sequence of Lysobacter capsici AZ78, a Bacterium Antagonistic to Plant-Pathogenic Oomycetes.</title>
        <authorList>
            <person name="Puopolo G."/>
            <person name="Sonego P."/>
            <person name="Engelen K."/>
            <person name="Pertot I."/>
        </authorList>
    </citation>
    <scope>NUCLEOTIDE SEQUENCE [LARGE SCALE GENOMIC DNA]</scope>
    <source>
        <strain evidence="2 3">AZ78</strain>
    </source>
</reference>
<gene>
    <name evidence="2" type="ORF">AZ78_3152</name>
</gene>
<organism evidence="2 3">
    <name type="scientific">Lysobacter capsici AZ78</name>
    <dbReference type="NCBI Taxonomy" id="1444315"/>
    <lineage>
        <taxon>Bacteria</taxon>
        <taxon>Pseudomonadati</taxon>
        <taxon>Pseudomonadota</taxon>
        <taxon>Gammaproteobacteria</taxon>
        <taxon>Lysobacterales</taxon>
        <taxon>Lysobacteraceae</taxon>
        <taxon>Lysobacter</taxon>
    </lineage>
</organism>
<comment type="caution">
    <text evidence="2">The sequence shown here is derived from an EMBL/GenBank/DDBJ whole genome shotgun (WGS) entry which is preliminary data.</text>
</comment>
<protein>
    <recommendedName>
        <fullName evidence="4">5-bromo-4-chloroindolyl phosphate hydrolysis protein</fullName>
    </recommendedName>
</protein>
<feature type="transmembrane region" description="Helical" evidence="1">
    <location>
        <begin position="22"/>
        <end position="55"/>
    </location>
</feature>
<sequence length="227" mass="24586">MDKPVALPTANKLQLYLYSTRNIVGCCLGAIGLVLLFTGVIGTGWPLIVAGLYAAGAIGWPRSTLADTVANHEISADQLVQHLDRLVSQVAKALPAAALESLRSIQNTLRDLLPRLRTLKDSSALSAQSAFTIQETLRRYLPDMLASYLRLPPAFAKMQALEDGRTAAQTLTDQLQLLDASLKKIAQEAFAGDAEALIDSGRFLQQKFDPKPAYELAVDTKAKNSRP</sequence>